<feature type="compositionally biased region" description="Basic and acidic residues" evidence="1">
    <location>
        <begin position="714"/>
        <end position="730"/>
    </location>
</feature>
<keyword evidence="2" id="KW-1133">Transmembrane helix</keyword>
<feature type="compositionally biased region" description="Polar residues" evidence="1">
    <location>
        <begin position="392"/>
        <end position="401"/>
    </location>
</feature>
<feature type="region of interest" description="Disordered" evidence="1">
    <location>
        <begin position="829"/>
        <end position="854"/>
    </location>
</feature>
<dbReference type="EMBL" id="JAPDRK010000007">
    <property type="protein sequence ID" value="KAJ9610855.1"/>
    <property type="molecule type" value="Genomic_DNA"/>
</dbReference>
<evidence type="ECO:0000313" key="4">
    <source>
        <dbReference type="Proteomes" id="UP001172673"/>
    </source>
</evidence>
<comment type="caution">
    <text evidence="3">The sequence shown here is derived from an EMBL/GenBank/DDBJ whole genome shotgun (WGS) entry which is preliminary data.</text>
</comment>
<keyword evidence="4" id="KW-1185">Reference proteome</keyword>
<proteinExistence type="predicted"/>
<feature type="region of interest" description="Disordered" evidence="1">
    <location>
        <begin position="348"/>
        <end position="438"/>
    </location>
</feature>
<feature type="region of interest" description="Disordered" evidence="1">
    <location>
        <begin position="457"/>
        <end position="489"/>
    </location>
</feature>
<dbReference type="AlphaFoldDB" id="A0AA38XCC3"/>
<organism evidence="3 4">
    <name type="scientific">Cladophialophora chaetospira</name>
    <dbReference type="NCBI Taxonomy" id="386627"/>
    <lineage>
        <taxon>Eukaryota</taxon>
        <taxon>Fungi</taxon>
        <taxon>Dikarya</taxon>
        <taxon>Ascomycota</taxon>
        <taxon>Pezizomycotina</taxon>
        <taxon>Eurotiomycetes</taxon>
        <taxon>Chaetothyriomycetidae</taxon>
        <taxon>Chaetothyriales</taxon>
        <taxon>Herpotrichiellaceae</taxon>
        <taxon>Cladophialophora</taxon>
    </lineage>
</organism>
<protein>
    <submittedName>
        <fullName evidence="3">Uncharacterized protein</fullName>
    </submittedName>
</protein>
<keyword evidence="2" id="KW-0812">Transmembrane</keyword>
<reference evidence="3" key="1">
    <citation type="submission" date="2022-10" db="EMBL/GenBank/DDBJ databases">
        <title>Culturing micro-colonial fungi from biological soil crusts in the Mojave desert and describing Neophaeococcomyces mojavensis, and introducing the new genera and species Taxawa tesnikishii.</title>
        <authorList>
            <person name="Kurbessoian T."/>
            <person name="Stajich J.E."/>
        </authorList>
    </citation>
    <scope>NUCLEOTIDE SEQUENCE</scope>
    <source>
        <strain evidence="3">TK_41</strain>
    </source>
</reference>
<feature type="transmembrane region" description="Helical" evidence="2">
    <location>
        <begin position="12"/>
        <end position="36"/>
    </location>
</feature>
<evidence type="ECO:0000256" key="1">
    <source>
        <dbReference type="SAM" id="MobiDB-lite"/>
    </source>
</evidence>
<feature type="region of interest" description="Disordered" evidence="1">
    <location>
        <begin position="535"/>
        <end position="568"/>
    </location>
</feature>
<name>A0AA38XCC3_9EURO</name>
<evidence type="ECO:0000256" key="2">
    <source>
        <dbReference type="SAM" id="Phobius"/>
    </source>
</evidence>
<sequence length="854" mass="96932">MRTTEAKPHFVLLLVSSSFESICIYFITISQILAVADENLYQIWRRALAYDASKWSRPFTMDLLGALWDWTAWTAEAFRALFLMVAILKFVLWLCRLRDQRSSSETKDGQRWQASPKSLAFAFKQIQYCSSSIQITARPLLWSPEAASTFNTLVWSAESFLKNLLLLFAFLKLAVWIIFKCFPPRPLQVQCSSTEVPIYEAPGPDSDDLPPLPTPGAFSPIAHELHPCVDVSMKPHVGRCIHCLRDVGKCSELDAGAMNCERVGSTYIRARQGRRIAGNMAQNASSHQLDEEQESRYQSQRGEILENPFRLSGAVENASSPEVRDAENEFNCFAFRGISYGTRHSSYARTRPLESPQISPKTPVPLRLDDEMDENFRWRPEDQRIRRGARDWTNTSTSPTGDKQRNRRRRSSQSSLSPYRINAPASPPSTQPSSFRNSGVHLHHLSTRTFFPRYEPAASTSPAYSDLPRSGYLSAPPRDSRRSRRILRESSSIRRDEIERRQAIESHCRRREEPERRSASAQQLYILLPVRRLSSRSTSSGPTSSIGCQTPPSSSWSPTTSQHSHSSTGTYYRVSRLIDNDRRPASPAYHSDFSDEDRAPVLGPAGLCAHPSRAPNSRQPPPLSSYRGTSEYFARPSTESYNYSRRQRLGQLQARRDERERASISSHAPVPRSHSERDGGPTPEQRLRNLQAGFQELMETCKQMRTTVQGWNTRAEEPLRSRRLSRDREVQNVPRNTTTNDRDDDGGDVSSRTTLVDSPTPTGSANINFSVYPVQFDEETEQGYEVFRNMGQDFPSGLKQEAAAWQEDAQQWETDADYGVEHDLDMEKKTASKKAGKRQMKTGLDEIVKDRKRG</sequence>
<keyword evidence="2" id="KW-0472">Membrane</keyword>
<feature type="compositionally biased region" description="Basic and acidic residues" evidence="1">
    <location>
        <begin position="374"/>
        <end position="390"/>
    </location>
</feature>
<feature type="transmembrane region" description="Helical" evidence="2">
    <location>
        <begin position="160"/>
        <end position="179"/>
    </location>
</feature>
<feature type="region of interest" description="Disordered" evidence="1">
    <location>
        <begin position="708"/>
        <end position="762"/>
    </location>
</feature>
<evidence type="ECO:0000313" key="3">
    <source>
        <dbReference type="EMBL" id="KAJ9610855.1"/>
    </source>
</evidence>
<gene>
    <name evidence="3" type="ORF">H2200_005632</name>
</gene>
<dbReference type="Proteomes" id="UP001172673">
    <property type="component" value="Unassembled WGS sequence"/>
</dbReference>
<feature type="transmembrane region" description="Helical" evidence="2">
    <location>
        <begin position="77"/>
        <end position="95"/>
    </location>
</feature>
<feature type="region of interest" description="Disordered" evidence="1">
    <location>
        <begin position="582"/>
        <end position="685"/>
    </location>
</feature>
<accession>A0AA38XCC3</accession>
<feature type="compositionally biased region" description="Basic and acidic residues" evidence="1">
    <location>
        <begin position="843"/>
        <end position="854"/>
    </location>
</feature>
<feature type="compositionally biased region" description="Basic residues" evidence="1">
    <location>
        <begin position="831"/>
        <end position="840"/>
    </location>
</feature>